<dbReference type="PANTHER" id="PTHR16074:SF4">
    <property type="entry name" value="BARDET-BIEDL SYNDROME 7 PROTEIN"/>
    <property type="match status" value="1"/>
</dbReference>
<dbReference type="GO" id="GO:0036064">
    <property type="term" value="C:ciliary basal body"/>
    <property type="evidence" value="ECO:0007669"/>
    <property type="project" value="TreeGrafter"/>
</dbReference>
<feature type="non-terminal residue" evidence="1">
    <location>
        <position position="272"/>
    </location>
</feature>
<dbReference type="InterPro" id="IPR015943">
    <property type="entry name" value="WD40/YVTN_repeat-like_dom_sf"/>
</dbReference>
<dbReference type="EMBL" id="BARS01021595">
    <property type="protein sequence ID" value="GAG05409.1"/>
    <property type="molecule type" value="Genomic_DNA"/>
</dbReference>
<evidence type="ECO:0008006" key="2">
    <source>
        <dbReference type="Google" id="ProtNLM"/>
    </source>
</evidence>
<name>X0UI16_9ZZZZ</name>
<sequence length="272" mass="30074">GAGDGNFLVVKLVKGIDKLAGIMNFKSKGKVLCVVAGDFTRDKNIELINGSEDKTLKIFENIDSKEPKYILYYDSWVTAITLGYLKLPEIDIPIYGLLAGTKNGTLQLIQFKENKPDIVWQRELGSQINTIAIDDVSNDGYHEIVVGTDDSFIKIFNSGGEELKAIKIEESRPISLKIIDIDADNAKEIIVGCADGSLFIYHNPNLDSLDIELKWKTSASNSIKIVSSFVNPDDGITNILFGGYDRSIRCISDCECGEKTPLEIPYNIKISE</sequence>
<dbReference type="GO" id="GO:0005930">
    <property type="term" value="C:axoneme"/>
    <property type="evidence" value="ECO:0007669"/>
    <property type="project" value="TreeGrafter"/>
</dbReference>
<accession>X0UI16</accession>
<organism evidence="1">
    <name type="scientific">marine sediment metagenome</name>
    <dbReference type="NCBI Taxonomy" id="412755"/>
    <lineage>
        <taxon>unclassified sequences</taxon>
        <taxon>metagenomes</taxon>
        <taxon>ecological metagenomes</taxon>
    </lineage>
</organism>
<gene>
    <name evidence="1" type="ORF">S01H1_34658</name>
</gene>
<dbReference type="Gene3D" id="2.130.10.10">
    <property type="entry name" value="YVTN repeat-like/Quinoprotein amine dehydrogenase"/>
    <property type="match status" value="1"/>
</dbReference>
<dbReference type="GO" id="GO:0008104">
    <property type="term" value="P:intracellular protein localization"/>
    <property type="evidence" value="ECO:0007669"/>
    <property type="project" value="TreeGrafter"/>
</dbReference>
<dbReference type="GO" id="GO:0016020">
    <property type="term" value="C:membrane"/>
    <property type="evidence" value="ECO:0007669"/>
    <property type="project" value="TreeGrafter"/>
</dbReference>
<dbReference type="InterPro" id="IPR036322">
    <property type="entry name" value="WD40_repeat_dom_sf"/>
</dbReference>
<feature type="non-terminal residue" evidence="1">
    <location>
        <position position="1"/>
    </location>
</feature>
<dbReference type="AlphaFoldDB" id="X0UI16"/>
<evidence type="ECO:0000313" key="1">
    <source>
        <dbReference type="EMBL" id="GAG05409.1"/>
    </source>
</evidence>
<reference evidence="1" key="1">
    <citation type="journal article" date="2014" name="Front. Microbiol.">
        <title>High frequency of phylogenetically diverse reductive dehalogenase-homologous genes in deep subseafloor sedimentary metagenomes.</title>
        <authorList>
            <person name="Kawai M."/>
            <person name="Futagami T."/>
            <person name="Toyoda A."/>
            <person name="Takaki Y."/>
            <person name="Nishi S."/>
            <person name="Hori S."/>
            <person name="Arai W."/>
            <person name="Tsubouchi T."/>
            <person name="Morono Y."/>
            <person name="Uchiyama I."/>
            <person name="Ito T."/>
            <person name="Fujiyama A."/>
            <person name="Inagaki F."/>
            <person name="Takami H."/>
        </authorList>
    </citation>
    <scope>NUCLEOTIDE SEQUENCE</scope>
    <source>
        <strain evidence="1">Expedition CK06-06</strain>
    </source>
</reference>
<protein>
    <recommendedName>
        <fullName evidence="2">VCBS repeat-containing protein</fullName>
    </recommendedName>
</protein>
<dbReference type="GO" id="GO:0060271">
    <property type="term" value="P:cilium assembly"/>
    <property type="evidence" value="ECO:0007669"/>
    <property type="project" value="TreeGrafter"/>
</dbReference>
<dbReference type="SUPFAM" id="SSF50978">
    <property type="entry name" value="WD40 repeat-like"/>
    <property type="match status" value="1"/>
</dbReference>
<dbReference type="PANTHER" id="PTHR16074">
    <property type="entry name" value="BARDET-BIEDL SYNDROME 7 PROTEIN"/>
    <property type="match status" value="1"/>
</dbReference>
<dbReference type="GO" id="GO:0034464">
    <property type="term" value="C:BBSome"/>
    <property type="evidence" value="ECO:0007669"/>
    <property type="project" value="TreeGrafter"/>
</dbReference>
<proteinExistence type="predicted"/>
<comment type="caution">
    <text evidence="1">The sequence shown here is derived from an EMBL/GenBank/DDBJ whole genome shotgun (WGS) entry which is preliminary data.</text>
</comment>